<name>A0ABY5L7U1_9SPHN</name>
<gene>
    <name evidence="1" type="ORF">NMP03_15260</name>
</gene>
<dbReference type="EMBL" id="CP101740">
    <property type="protein sequence ID" value="UUL82507.1"/>
    <property type="molecule type" value="Genomic_DNA"/>
</dbReference>
<dbReference type="PANTHER" id="PTHR32379">
    <property type="entry name" value="GUANIDINOACETATE N-METHYLTRANSFERASE"/>
    <property type="match status" value="1"/>
</dbReference>
<dbReference type="RefSeq" id="WP_256506341.1">
    <property type="nucleotide sequence ID" value="NZ_CP101740.1"/>
</dbReference>
<dbReference type="Gene3D" id="3.40.50.150">
    <property type="entry name" value="Vaccinia Virus protein VP39"/>
    <property type="match status" value="1"/>
</dbReference>
<evidence type="ECO:0000313" key="1">
    <source>
        <dbReference type="EMBL" id="UUL82507.1"/>
    </source>
</evidence>
<accession>A0ABY5L7U1</accession>
<dbReference type="GO" id="GO:0032259">
    <property type="term" value="P:methylation"/>
    <property type="evidence" value="ECO:0007669"/>
    <property type="project" value="UniProtKB-KW"/>
</dbReference>
<dbReference type="PANTHER" id="PTHR32379:SF1">
    <property type="entry name" value="GUANIDINOACETATE N-METHYLTRANSFERASE"/>
    <property type="match status" value="1"/>
</dbReference>
<organism evidence="1 2">
    <name type="scientific">Sphingomonas qomolangmaensis</name>
    <dbReference type="NCBI Taxonomy" id="2918765"/>
    <lineage>
        <taxon>Bacteria</taxon>
        <taxon>Pseudomonadati</taxon>
        <taxon>Pseudomonadota</taxon>
        <taxon>Alphaproteobacteria</taxon>
        <taxon>Sphingomonadales</taxon>
        <taxon>Sphingomonadaceae</taxon>
        <taxon>Sphingomonas</taxon>
    </lineage>
</organism>
<reference evidence="1" key="1">
    <citation type="submission" date="2022-07" db="EMBL/GenBank/DDBJ databases">
        <title>Sphingomonas sp. nov., a novel bacterium isolated from the north slope of the Mount Everest.</title>
        <authorList>
            <person name="Cui X."/>
            <person name="Liu Y."/>
        </authorList>
    </citation>
    <scope>NUCLEOTIDE SEQUENCE</scope>
    <source>
        <strain evidence="1">S5-59</strain>
    </source>
</reference>
<dbReference type="InterPro" id="IPR029063">
    <property type="entry name" value="SAM-dependent_MTases_sf"/>
</dbReference>
<dbReference type="SUPFAM" id="SSF53335">
    <property type="entry name" value="S-adenosyl-L-methionine-dependent methyltransferases"/>
    <property type="match status" value="1"/>
</dbReference>
<dbReference type="Proteomes" id="UP001058533">
    <property type="component" value="Chromosome"/>
</dbReference>
<keyword evidence="2" id="KW-1185">Reference proteome</keyword>
<protein>
    <submittedName>
        <fullName evidence="1">Class I SAM-dependent methyltransferase</fullName>
    </submittedName>
</protein>
<dbReference type="InterPro" id="IPR051038">
    <property type="entry name" value="RMT2/GAMT_Mtase"/>
</dbReference>
<dbReference type="GO" id="GO:0008168">
    <property type="term" value="F:methyltransferase activity"/>
    <property type="evidence" value="ECO:0007669"/>
    <property type="project" value="UniProtKB-KW"/>
</dbReference>
<evidence type="ECO:0000313" key="2">
    <source>
        <dbReference type="Proteomes" id="UP001058533"/>
    </source>
</evidence>
<proteinExistence type="predicted"/>
<keyword evidence="1" id="KW-0489">Methyltransferase</keyword>
<sequence length="298" mass="34147">MSDPQTKPGPGRLSSILRAPSRREPLIVEGSGAKITVELGDDLFCKPDRGYGEYVARRTMREFHADLLHANDIAQTSLPGSMRKIMSSELIEQPEHYDDAELVIDGQQVMQAWEHPYMAKLAEIAAAGRGDILEIGFGMGISASAIQDLGARSHTIIECHPDVQRRFAAWRLQYHDRDIELIEGRWQDRLDELGQYDAILFDAYPLNEREWNEHYVNDVTYARHFFEMAAKHLRKGGVFTYYSNEVDSMGRAHQRALFEWFEEITVSVIRGLNPPDDCHYWQTNSFLVISARMSRTDN</sequence>
<dbReference type="CDD" id="cd02440">
    <property type="entry name" value="AdoMet_MTases"/>
    <property type="match status" value="1"/>
</dbReference>
<keyword evidence="1" id="KW-0808">Transferase</keyword>